<dbReference type="Pfam" id="PF05192">
    <property type="entry name" value="MutS_III"/>
    <property type="match status" value="1"/>
</dbReference>
<dbReference type="InterPro" id="IPR011184">
    <property type="entry name" value="DNA_mismatch_repair_Msh2"/>
</dbReference>
<dbReference type="SMART" id="SM00533">
    <property type="entry name" value="MUTSd"/>
    <property type="match status" value="1"/>
</dbReference>
<dbReference type="Pfam" id="PF05188">
    <property type="entry name" value="MutS_II"/>
    <property type="match status" value="1"/>
</dbReference>
<dbReference type="InterPro" id="IPR000432">
    <property type="entry name" value="DNA_mismatch_repair_MutS_C"/>
</dbReference>
<dbReference type="InterPro" id="IPR036187">
    <property type="entry name" value="DNA_mismatch_repair_MutS_sf"/>
</dbReference>
<reference evidence="8 9" key="1">
    <citation type="submission" date="2024-07" db="EMBL/GenBank/DDBJ databases">
        <title>Draft sequence of the Neodothiora populina.</title>
        <authorList>
            <person name="Drown D.D."/>
            <person name="Schuette U.S."/>
            <person name="Buechlein A.B."/>
            <person name="Rusch D.R."/>
            <person name="Winton L.W."/>
            <person name="Adams G.A."/>
        </authorList>
    </citation>
    <scope>NUCLEOTIDE SEQUENCE [LARGE SCALE GENOMIC DNA]</scope>
    <source>
        <strain evidence="8 9">CPC 39397</strain>
    </source>
</reference>
<dbReference type="PIRSF" id="PIRSF005813">
    <property type="entry name" value="MSH2"/>
    <property type="match status" value="1"/>
</dbReference>
<dbReference type="InterPro" id="IPR027417">
    <property type="entry name" value="P-loop_NTPase"/>
</dbReference>
<evidence type="ECO:0000256" key="5">
    <source>
        <dbReference type="ARBA" id="ARBA00023254"/>
    </source>
</evidence>
<dbReference type="Pfam" id="PF00488">
    <property type="entry name" value="MutS_V"/>
    <property type="match status" value="1"/>
</dbReference>
<evidence type="ECO:0000256" key="4">
    <source>
        <dbReference type="ARBA" id="ARBA00023125"/>
    </source>
</evidence>
<protein>
    <recommendedName>
        <fullName evidence="7">DNA mismatch repair proteins mutS family domain-containing protein</fullName>
    </recommendedName>
</protein>
<evidence type="ECO:0000313" key="9">
    <source>
        <dbReference type="Proteomes" id="UP001562354"/>
    </source>
</evidence>
<dbReference type="InterPro" id="IPR007861">
    <property type="entry name" value="DNA_mismatch_repair_MutS_clamp"/>
</dbReference>
<gene>
    <name evidence="8" type="ORF">AAFC00_003705</name>
</gene>
<evidence type="ECO:0000256" key="2">
    <source>
        <dbReference type="ARBA" id="ARBA00022741"/>
    </source>
</evidence>
<dbReference type="InterPro" id="IPR036678">
    <property type="entry name" value="MutS_con_dom_sf"/>
</dbReference>
<dbReference type="Gene3D" id="3.30.420.110">
    <property type="entry name" value="MutS, connector domain"/>
    <property type="match status" value="1"/>
</dbReference>
<dbReference type="RefSeq" id="XP_069201042.1">
    <property type="nucleotide sequence ID" value="XM_069343218.1"/>
</dbReference>
<feature type="domain" description="DNA mismatch repair proteins mutS family" evidence="7">
    <location>
        <begin position="653"/>
        <end position="669"/>
    </location>
</feature>
<dbReference type="InterPro" id="IPR007860">
    <property type="entry name" value="DNA_mmatch_repair_MutS_con_dom"/>
</dbReference>
<feature type="region of interest" description="Disordered" evidence="6">
    <location>
        <begin position="830"/>
        <end position="851"/>
    </location>
</feature>
<keyword evidence="4" id="KW-0238">DNA-binding</keyword>
<dbReference type="Pfam" id="PF05190">
    <property type="entry name" value="MutS_IV"/>
    <property type="match status" value="1"/>
</dbReference>
<feature type="compositionally biased region" description="Polar residues" evidence="6">
    <location>
        <begin position="1"/>
        <end position="11"/>
    </location>
</feature>
<dbReference type="InterPro" id="IPR045076">
    <property type="entry name" value="MutS"/>
</dbReference>
<comment type="caution">
    <text evidence="8">The sequence shown here is derived from an EMBL/GenBank/DDBJ whole genome shotgun (WGS) entry which is preliminary data.</text>
</comment>
<dbReference type="SUPFAM" id="SSF53150">
    <property type="entry name" value="DNA repair protein MutS, domain II"/>
    <property type="match status" value="1"/>
</dbReference>
<dbReference type="SUPFAM" id="SSF52540">
    <property type="entry name" value="P-loop containing nucleoside triphosphate hydrolases"/>
    <property type="match status" value="1"/>
</dbReference>
<dbReference type="Gene3D" id="1.10.1420.10">
    <property type="match status" value="2"/>
</dbReference>
<dbReference type="EMBL" id="JBFMKM010000008">
    <property type="protein sequence ID" value="KAL1304768.1"/>
    <property type="molecule type" value="Genomic_DNA"/>
</dbReference>
<dbReference type="Gene3D" id="3.40.50.300">
    <property type="entry name" value="P-loop containing nucleotide triphosphate hydrolases"/>
    <property type="match status" value="1"/>
</dbReference>
<keyword evidence="5" id="KW-0469">Meiosis</keyword>
<evidence type="ECO:0000256" key="1">
    <source>
        <dbReference type="ARBA" id="ARBA00006271"/>
    </source>
</evidence>
<proteinExistence type="inferred from homology"/>
<sequence>MSRPGSPSVTGSDLPYTCETTTSTTSRARTSHAHKRPKTARPRTAVSTIGVEPQHIICAVSESRGIAPTVGLAFVNLDTGEAVLSQICDSQTYVHTIHKLAMFSPSQILIVDSSADPKSKLFSIIEDNLIDLNSNLMILSRRYWAEILGLELIQQLAFVQELESIKIAISGNYFAICCFAAVIKYIELSLTKTFPMHSLRIRYEVSEGSMMIDLSTIHALELNQNLRNPRSKDCLFGLLSNTLTPMGARLLRSNILQPLTDAQTLNTRYDALEELTSKEDMFFGVRGALKSVPDVDKILTALIVIPTQASLQYTEQAINNVISLKQFVKGINSIFEALVGARSSMLCEIQRLCAPENVEPVLQLIDSTINDDITYASKPIDLRNQRTYAVRSGLNGLLDVARQTYKEGNEDIYEYVETLAREYNMDLQAMYDNKRMFYIRLPAADLEGRNLPPDVFKNVFRNKSNIEMQTLQLMKWNQRISDSHTEVLLMSDNAVQNLTSEIRQHISVLFKISEAIAMLDMLGAFAHIVTLEEYVRPRITNTLGIQAARHPIKERIQTGKYVPNDVYATQQNRFQIITGCNMSGKSTYIRCIALMCVMAQIGSFVPARFASITIIKQLFARVSIDDSVEANVSTFASEMRETAFILNNVDKDSLVIIDELGRGTGTRDGLAIALAIAEALVGSRALVWFATHFRELAHIMSERNGVVNKHLAVDMRDVNSMTMLYKLTDGIVIEEHYGLQLARVLPFPADVLEYATLVANKLRERLERQKASSMAIVHARRRKLILSLKEELLQAQQGIMEGEVLSSWLDRLQREFVVRMMAIDEEVRRAACDSETGEEASSMGGGDNSMLTMDTAEDEQMADAASRSDSGSLVQVMESIEYM</sequence>
<keyword evidence="9" id="KW-1185">Reference proteome</keyword>
<dbReference type="PANTHER" id="PTHR11361">
    <property type="entry name" value="DNA MISMATCH REPAIR PROTEIN MUTS FAMILY MEMBER"/>
    <property type="match status" value="1"/>
</dbReference>
<feature type="compositionally biased region" description="Basic residues" evidence="6">
    <location>
        <begin position="29"/>
        <end position="41"/>
    </location>
</feature>
<feature type="region of interest" description="Disordered" evidence="6">
    <location>
        <begin position="1"/>
        <end position="46"/>
    </location>
</feature>
<organism evidence="8 9">
    <name type="scientific">Neodothiora populina</name>
    <dbReference type="NCBI Taxonomy" id="2781224"/>
    <lineage>
        <taxon>Eukaryota</taxon>
        <taxon>Fungi</taxon>
        <taxon>Dikarya</taxon>
        <taxon>Ascomycota</taxon>
        <taxon>Pezizomycotina</taxon>
        <taxon>Dothideomycetes</taxon>
        <taxon>Dothideomycetidae</taxon>
        <taxon>Dothideales</taxon>
        <taxon>Dothioraceae</taxon>
        <taxon>Neodothiora</taxon>
    </lineage>
</organism>
<keyword evidence="3" id="KW-0067">ATP-binding</keyword>
<dbReference type="GeneID" id="95977405"/>
<dbReference type="Proteomes" id="UP001562354">
    <property type="component" value="Unassembled WGS sequence"/>
</dbReference>
<accession>A0ABR3PF38</accession>
<dbReference type="SUPFAM" id="SSF48334">
    <property type="entry name" value="DNA repair protein MutS, domain III"/>
    <property type="match status" value="1"/>
</dbReference>
<evidence type="ECO:0000256" key="6">
    <source>
        <dbReference type="SAM" id="MobiDB-lite"/>
    </source>
</evidence>
<keyword evidence="2" id="KW-0547">Nucleotide-binding</keyword>
<evidence type="ECO:0000313" key="8">
    <source>
        <dbReference type="EMBL" id="KAL1304768.1"/>
    </source>
</evidence>
<comment type="similarity">
    <text evidence="1">Belongs to the DNA mismatch repair MutS family.</text>
</comment>
<dbReference type="PROSITE" id="PS00486">
    <property type="entry name" value="DNA_MISMATCH_REPAIR_2"/>
    <property type="match status" value="1"/>
</dbReference>
<evidence type="ECO:0000256" key="3">
    <source>
        <dbReference type="ARBA" id="ARBA00022840"/>
    </source>
</evidence>
<dbReference type="SMART" id="SM00534">
    <property type="entry name" value="MUTSac"/>
    <property type="match status" value="1"/>
</dbReference>
<name>A0ABR3PF38_9PEZI</name>
<dbReference type="InterPro" id="IPR007696">
    <property type="entry name" value="DNA_mismatch_repair_MutS_core"/>
</dbReference>
<evidence type="ECO:0000259" key="7">
    <source>
        <dbReference type="PROSITE" id="PS00486"/>
    </source>
</evidence>
<dbReference type="PANTHER" id="PTHR11361:SF21">
    <property type="entry name" value="MUTS PROTEIN HOMOLOG 4"/>
    <property type="match status" value="1"/>
</dbReference>